<dbReference type="InterPro" id="IPR012336">
    <property type="entry name" value="Thioredoxin-like_fold"/>
</dbReference>
<evidence type="ECO:0000313" key="4">
    <source>
        <dbReference type="EMBL" id="EXZ29272.1"/>
    </source>
</evidence>
<feature type="domain" description="DUF5106" evidence="3">
    <location>
        <begin position="22"/>
        <end position="172"/>
    </location>
</feature>
<evidence type="ECO:0000259" key="3">
    <source>
        <dbReference type="Pfam" id="PF17127"/>
    </source>
</evidence>
<dbReference type="AlphaFoldDB" id="A0A015YBC9"/>
<gene>
    <name evidence="4" type="ORF">M136_1478</name>
</gene>
<dbReference type="Pfam" id="PF13905">
    <property type="entry name" value="Thioredoxin_8"/>
    <property type="match status" value="1"/>
</dbReference>
<dbReference type="InterPro" id="IPR033395">
    <property type="entry name" value="DUF5106"/>
</dbReference>
<dbReference type="GeneID" id="60366620"/>
<organism evidence="4 5">
    <name type="scientific">Bacteroides fragilis str. S36L11</name>
    <dbReference type="NCBI Taxonomy" id="1339327"/>
    <lineage>
        <taxon>Bacteria</taxon>
        <taxon>Pseudomonadati</taxon>
        <taxon>Bacteroidota</taxon>
        <taxon>Bacteroidia</taxon>
        <taxon>Bacteroidales</taxon>
        <taxon>Bacteroidaceae</taxon>
        <taxon>Bacteroides</taxon>
    </lineage>
</organism>
<dbReference type="SMR" id="A0A015YBC9"/>
<dbReference type="SUPFAM" id="SSF52833">
    <property type="entry name" value="Thioredoxin-like"/>
    <property type="match status" value="1"/>
</dbReference>
<dbReference type="Pfam" id="PF17127">
    <property type="entry name" value="DUF5106"/>
    <property type="match status" value="1"/>
</dbReference>
<keyword evidence="1" id="KW-0732">Signal</keyword>
<protein>
    <submittedName>
        <fullName evidence="4">Thioredoxin-like family protein</fullName>
    </submittedName>
</protein>
<evidence type="ECO:0000256" key="1">
    <source>
        <dbReference type="SAM" id="SignalP"/>
    </source>
</evidence>
<evidence type="ECO:0000313" key="5">
    <source>
        <dbReference type="Proteomes" id="UP000022082"/>
    </source>
</evidence>
<comment type="caution">
    <text evidence="4">The sequence shown here is derived from an EMBL/GenBank/DDBJ whole genome shotgun (WGS) entry which is preliminary data.</text>
</comment>
<name>A0A015YBC9_BACFG</name>
<sequence length="311" mass="35803">MMNNVKYLSFALILAFSACKSGSASSQEPSEKQDTVKIFNLPQIPVVLNTVEQRTDYMVKHYWDRFDFSDTTYINQAEVPEQAWVDYCDLLEHVPLPVAQTAMKETFNRAEKNRKMLHFFEELADKYLYDPNSPMRNEEFYIPVLEALIASPALDETAKIRPQARLELAQKNRLGTKALNFTYTLDSGVKGTLYQFPAEYTLLFINNPGCHACAEMIEGLKASPVINGFTAAKKLKVLSIYPDEELDEWKKHRNDFAKEWTNGYDKELVIKNKNLYDLRAIPTLYLLDKNKTVLLKDATLQKVEQYLAERG</sequence>
<dbReference type="PROSITE" id="PS51257">
    <property type="entry name" value="PROKAR_LIPOPROTEIN"/>
    <property type="match status" value="1"/>
</dbReference>
<dbReference type="InterPro" id="IPR036249">
    <property type="entry name" value="Thioredoxin-like_sf"/>
</dbReference>
<feature type="chain" id="PRO_5001479430" evidence="1">
    <location>
        <begin position="27"/>
        <end position="311"/>
    </location>
</feature>
<feature type="signal peptide" evidence="1">
    <location>
        <begin position="1"/>
        <end position="26"/>
    </location>
</feature>
<dbReference type="EMBL" id="JGDJ01000167">
    <property type="protein sequence ID" value="EXZ29272.1"/>
    <property type="molecule type" value="Genomic_DNA"/>
</dbReference>
<accession>A0A015YBC9</accession>
<feature type="domain" description="Thioredoxin-like fold" evidence="2">
    <location>
        <begin position="199"/>
        <end position="293"/>
    </location>
</feature>
<dbReference type="Gene3D" id="3.40.30.10">
    <property type="entry name" value="Glutaredoxin"/>
    <property type="match status" value="1"/>
</dbReference>
<dbReference type="Proteomes" id="UP000022082">
    <property type="component" value="Unassembled WGS sequence"/>
</dbReference>
<dbReference type="PATRIC" id="fig|1339327.3.peg.2122"/>
<evidence type="ECO:0000259" key="2">
    <source>
        <dbReference type="Pfam" id="PF13905"/>
    </source>
</evidence>
<dbReference type="RefSeq" id="WP_010992586.1">
    <property type="nucleotide sequence ID" value="NZ_JGDJ01000167.1"/>
</dbReference>
<reference evidence="4 5" key="1">
    <citation type="submission" date="2014-02" db="EMBL/GenBank/DDBJ databases">
        <authorList>
            <person name="Sears C."/>
            <person name="Carroll K."/>
            <person name="Sack B.R."/>
            <person name="Qadri F."/>
            <person name="Myers L.L."/>
            <person name="Chung G.-T."/>
            <person name="Escheverria P."/>
            <person name="Fraser C.M."/>
            <person name="Sadzewicz L."/>
            <person name="Shefchek K.A."/>
            <person name="Tallon L."/>
            <person name="Das S.P."/>
            <person name="Daugherty S."/>
            <person name="Mongodin E.F."/>
        </authorList>
    </citation>
    <scope>NUCLEOTIDE SEQUENCE [LARGE SCALE GENOMIC DNA]</scope>
    <source>
        <strain evidence="4 5">S36L11</strain>
    </source>
</reference>
<proteinExistence type="predicted"/>